<name>A0ABN7AW74_9HEMI</name>
<reference evidence="4 5" key="1">
    <citation type="submission" date="2023-09" db="EMBL/GenBank/DDBJ databases">
        <title>Nesidiocoris tenuis whole genome shotgun sequence.</title>
        <authorList>
            <person name="Shibata T."/>
            <person name="Shimoda M."/>
            <person name="Kobayashi T."/>
            <person name="Uehara T."/>
        </authorList>
    </citation>
    <scope>NUCLEOTIDE SEQUENCE [LARGE SCALE GENOMIC DNA]</scope>
    <source>
        <strain evidence="4 5">Japan</strain>
    </source>
</reference>
<dbReference type="SMART" id="SM01318">
    <property type="entry name" value="SVWC"/>
    <property type="match status" value="1"/>
</dbReference>
<dbReference type="Pfam" id="PF15430">
    <property type="entry name" value="SVWC"/>
    <property type="match status" value="1"/>
</dbReference>
<keyword evidence="2" id="KW-0964">Secreted</keyword>
<feature type="domain" description="Single" evidence="3">
    <location>
        <begin position="12"/>
        <end position="81"/>
    </location>
</feature>
<dbReference type="Proteomes" id="UP001307889">
    <property type="component" value="Chromosome 7"/>
</dbReference>
<sequence length="89" mass="10291">MWAPADERLPTCEYMGENLKIGEIYYPPKHCFSVECVGKKGWAEGIETKTCPPLPMTDLENFRYVERTHLKYPDCCPTLELVEDNVVSY</sequence>
<evidence type="ECO:0000256" key="2">
    <source>
        <dbReference type="ARBA" id="ARBA00022525"/>
    </source>
</evidence>
<evidence type="ECO:0000259" key="3">
    <source>
        <dbReference type="SMART" id="SM01318"/>
    </source>
</evidence>
<organism evidence="4 5">
    <name type="scientific">Nesidiocoris tenuis</name>
    <dbReference type="NCBI Taxonomy" id="355587"/>
    <lineage>
        <taxon>Eukaryota</taxon>
        <taxon>Metazoa</taxon>
        <taxon>Ecdysozoa</taxon>
        <taxon>Arthropoda</taxon>
        <taxon>Hexapoda</taxon>
        <taxon>Insecta</taxon>
        <taxon>Pterygota</taxon>
        <taxon>Neoptera</taxon>
        <taxon>Paraneoptera</taxon>
        <taxon>Hemiptera</taxon>
        <taxon>Heteroptera</taxon>
        <taxon>Panheteroptera</taxon>
        <taxon>Cimicomorpha</taxon>
        <taxon>Miridae</taxon>
        <taxon>Dicyphina</taxon>
        <taxon>Nesidiocoris</taxon>
    </lineage>
</organism>
<dbReference type="InterPro" id="IPR029277">
    <property type="entry name" value="SVWC_dom"/>
</dbReference>
<evidence type="ECO:0000256" key="1">
    <source>
        <dbReference type="ARBA" id="ARBA00004613"/>
    </source>
</evidence>
<proteinExistence type="predicted"/>
<evidence type="ECO:0000313" key="4">
    <source>
        <dbReference type="EMBL" id="BES96425.1"/>
    </source>
</evidence>
<dbReference type="EMBL" id="AP028915">
    <property type="protein sequence ID" value="BES96425.1"/>
    <property type="molecule type" value="Genomic_DNA"/>
</dbReference>
<evidence type="ECO:0000313" key="5">
    <source>
        <dbReference type="Proteomes" id="UP001307889"/>
    </source>
</evidence>
<accession>A0ABN7AW74</accession>
<comment type="subcellular location">
    <subcellularLocation>
        <location evidence="1">Secreted</location>
    </subcellularLocation>
</comment>
<keyword evidence="5" id="KW-1185">Reference proteome</keyword>
<protein>
    <recommendedName>
        <fullName evidence="3">Single domain-containing protein</fullName>
    </recommendedName>
</protein>
<gene>
    <name evidence="4" type="ORF">NTJ_09236</name>
</gene>